<sequence length="171" mass="18400">MVHLWGSRAREETEISKSALGEGATGDIAVVLCGDKLDANLVYLGCQMAKGAKRKVHLVHVIEVPRALPLKAVLTQESDRADKLLNAAMEIAEKVGCEAVAEVVQARDAGPAIVDEAKDHHCALILIGLVRNGNKPVQELGKTVQYVLANAPCRVWLVQDPAPRPQHALTH</sequence>
<dbReference type="AlphaFoldDB" id="A0A8J3IAW8"/>
<dbReference type="RefSeq" id="WP_220202928.1">
    <property type="nucleotide sequence ID" value="NZ_BNJK01000001.1"/>
</dbReference>
<dbReference type="CDD" id="cd00293">
    <property type="entry name" value="USP-like"/>
    <property type="match status" value="1"/>
</dbReference>
<evidence type="ECO:0000313" key="3">
    <source>
        <dbReference type="Proteomes" id="UP000597444"/>
    </source>
</evidence>
<dbReference type="SUPFAM" id="SSF52402">
    <property type="entry name" value="Adenine nucleotide alpha hydrolases-like"/>
    <property type="match status" value="1"/>
</dbReference>
<comment type="caution">
    <text evidence="2">The sequence shown here is derived from an EMBL/GenBank/DDBJ whole genome shotgun (WGS) entry which is preliminary data.</text>
</comment>
<evidence type="ECO:0000259" key="1">
    <source>
        <dbReference type="Pfam" id="PF00582"/>
    </source>
</evidence>
<dbReference type="Pfam" id="PF00582">
    <property type="entry name" value="Usp"/>
    <property type="match status" value="1"/>
</dbReference>
<dbReference type="Proteomes" id="UP000597444">
    <property type="component" value="Unassembled WGS sequence"/>
</dbReference>
<accession>A0A8J3IAW8</accession>
<organism evidence="2 3">
    <name type="scientific">Reticulibacter mediterranei</name>
    <dbReference type="NCBI Taxonomy" id="2778369"/>
    <lineage>
        <taxon>Bacteria</taxon>
        <taxon>Bacillati</taxon>
        <taxon>Chloroflexota</taxon>
        <taxon>Ktedonobacteria</taxon>
        <taxon>Ktedonobacterales</taxon>
        <taxon>Reticulibacteraceae</taxon>
        <taxon>Reticulibacter</taxon>
    </lineage>
</organism>
<gene>
    <name evidence="2" type="ORF">KSF_021170</name>
</gene>
<keyword evidence="3" id="KW-1185">Reference proteome</keyword>
<dbReference type="Gene3D" id="3.40.50.620">
    <property type="entry name" value="HUPs"/>
    <property type="match status" value="1"/>
</dbReference>
<dbReference type="InterPro" id="IPR014729">
    <property type="entry name" value="Rossmann-like_a/b/a_fold"/>
</dbReference>
<reference evidence="2" key="1">
    <citation type="submission" date="2020-10" db="EMBL/GenBank/DDBJ databases">
        <title>Taxonomic study of unclassified bacteria belonging to the class Ktedonobacteria.</title>
        <authorList>
            <person name="Yabe S."/>
            <person name="Wang C.M."/>
            <person name="Zheng Y."/>
            <person name="Sakai Y."/>
            <person name="Cavaletti L."/>
            <person name="Monciardini P."/>
            <person name="Donadio S."/>
        </authorList>
    </citation>
    <scope>NUCLEOTIDE SEQUENCE</scope>
    <source>
        <strain evidence="2">ID150040</strain>
    </source>
</reference>
<dbReference type="EMBL" id="BNJK01000001">
    <property type="protein sequence ID" value="GHO92069.1"/>
    <property type="molecule type" value="Genomic_DNA"/>
</dbReference>
<protein>
    <recommendedName>
        <fullName evidence="1">UspA domain-containing protein</fullName>
    </recommendedName>
</protein>
<proteinExistence type="predicted"/>
<feature type="domain" description="UspA" evidence="1">
    <location>
        <begin position="34"/>
        <end position="158"/>
    </location>
</feature>
<name>A0A8J3IAW8_9CHLR</name>
<evidence type="ECO:0000313" key="2">
    <source>
        <dbReference type="EMBL" id="GHO92069.1"/>
    </source>
</evidence>
<dbReference type="InterPro" id="IPR006016">
    <property type="entry name" value="UspA"/>
</dbReference>